<dbReference type="SMART" id="SM00248">
    <property type="entry name" value="ANK"/>
    <property type="match status" value="4"/>
</dbReference>
<name>A0A6U0W6Y3_9STRA</name>
<dbReference type="InterPro" id="IPR002110">
    <property type="entry name" value="Ankyrin_rpt"/>
</dbReference>
<evidence type="ECO:0000256" key="2">
    <source>
        <dbReference type="ARBA" id="ARBA00023043"/>
    </source>
</evidence>
<feature type="repeat" description="ANK" evidence="3">
    <location>
        <begin position="109"/>
        <end position="141"/>
    </location>
</feature>
<dbReference type="InterPro" id="IPR036770">
    <property type="entry name" value="Ankyrin_rpt-contain_sf"/>
</dbReference>
<dbReference type="InterPro" id="IPR050776">
    <property type="entry name" value="Ank_Repeat/CDKN_Inhibitor"/>
</dbReference>
<feature type="repeat" description="ANK" evidence="3">
    <location>
        <begin position="42"/>
        <end position="74"/>
    </location>
</feature>
<accession>A0A6U0W6Y3</accession>
<dbReference type="EMBL" id="HBEA01018532">
    <property type="protein sequence ID" value="CAD8264581.1"/>
    <property type="molecule type" value="Transcribed_RNA"/>
</dbReference>
<proteinExistence type="predicted"/>
<evidence type="ECO:0000256" key="3">
    <source>
        <dbReference type="PROSITE-ProRule" id="PRU00023"/>
    </source>
</evidence>
<gene>
    <name evidence="4" type="ORF">PPYR1160_LOCUS14083</name>
    <name evidence="5" type="ORF">PPYR1160_LOCUS14084</name>
</gene>
<dbReference type="Gene3D" id="1.25.40.20">
    <property type="entry name" value="Ankyrin repeat-containing domain"/>
    <property type="match status" value="1"/>
</dbReference>
<protein>
    <submittedName>
        <fullName evidence="5">Uncharacterized protein</fullName>
    </submittedName>
</protein>
<dbReference type="PANTHER" id="PTHR24201">
    <property type="entry name" value="ANK_REP_REGION DOMAIN-CONTAINING PROTEIN"/>
    <property type="match status" value="1"/>
</dbReference>
<dbReference type="AlphaFoldDB" id="A0A6U0W6Y3"/>
<evidence type="ECO:0000313" key="4">
    <source>
        <dbReference type="EMBL" id="CAD8264580.1"/>
    </source>
</evidence>
<dbReference type="PROSITE" id="PS50088">
    <property type="entry name" value="ANK_REPEAT"/>
    <property type="match status" value="3"/>
</dbReference>
<dbReference type="EMBL" id="HBEA01018530">
    <property type="protein sequence ID" value="CAD8264580.1"/>
    <property type="molecule type" value="Transcribed_RNA"/>
</dbReference>
<feature type="repeat" description="ANK" evidence="3">
    <location>
        <begin position="76"/>
        <end position="108"/>
    </location>
</feature>
<evidence type="ECO:0000256" key="1">
    <source>
        <dbReference type="ARBA" id="ARBA00022737"/>
    </source>
</evidence>
<organism evidence="5">
    <name type="scientific">Pinguiococcus pyrenoidosus</name>
    <dbReference type="NCBI Taxonomy" id="172671"/>
    <lineage>
        <taxon>Eukaryota</taxon>
        <taxon>Sar</taxon>
        <taxon>Stramenopiles</taxon>
        <taxon>Ochrophyta</taxon>
        <taxon>Pinguiophyceae</taxon>
        <taxon>Pinguiochrysidales</taxon>
        <taxon>Pinguiochrysidaceae</taxon>
        <taxon>Pinguiococcus</taxon>
    </lineage>
</organism>
<dbReference type="Pfam" id="PF12796">
    <property type="entry name" value="Ank_2"/>
    <property type="match status" value="2"/>
</dbReference>
<reference evidence="5" key="1">
    <citation type="submission" date="2021-01" db="EMBL/GenBank/DDBJ databases">
        <authorList>
            <person name="Corre E."/>
            <person name="Pelletier E."/>
            <person name="Niang G."/>
            <person name="Scheremetjew M."/>
            <person name="Finn R."/>
            <person name="Kale V."/>
            <person name="Holt S."/>
            <person name="Cochrane G."/>
            <person name="Meng A."/>
            <person name="Brown T."/>
            <person name="Cohen L."/>
        </authorList>
    </citation>
    <scope>NUCLEOTIDE SEQUENCE</scope>
    <source>
        <strain evidence="5">CCMP2078</strain>
    </source>
</reference>
<sequence>MPGGPGAELTADAIVCCQFGRLARLRLLVEQKGVLSNAVDKDGCSLLHWAAINGHARITEYLLSQGADPNNSGGVLDEIPLQWAAREGKLQVMRLLVDAGSRLEHVNVQGRTVLHTAVLQQRRNVLLFLLAYGADPFVTDQDDMTPLSWCCRYRPGALKIVQVLARFSRSRINYQDRHLRNTALHWAVQCSTAQTSAAAPGAHGDTDPSLSGAMATRRQMVTRASLLSGAEAVKVLLGIGRLRRL</sequence>
<dbReference type="SUPFAM" id="SSF48403">
    <property type="entry name" value="Ankyrin repeat"/>
    <property type="match status" value="1"/>
</dbReference>
<keyword evidence="2 3" id="KW-0040">ANK repeat</keyword>
<dbReference type="PROSITE" id="PS50297">
    <property type="entry name" value="ANK_REP_REGION"/>
    <property type="match status" value="2"/>
</dbReference>
<evidence type="ECO:0000313" key="5">
    <source>
        <dbReference type="EMBL" id="CAD8264581.1"/>
    </source>
</evidence>
<keyword evidence="1" id="KW-0677">Repeat</keyword>